<reference evidence="1" key="1">
    <citation type="submission" date="2022-11" db="EMBL/GenBank/DDBJ databases">
        <authorList>
            <person name="Petersen C."/>
        </authorList>
    </citation>
    <scope>NUCLEOTIDE SEQUENCE</scope>
    <source>
        <strain evidence="1">IBT 19713</strain>
    </source>
</reference>
<evidence type="ECO:0000313" key="1">
    <source>
        <dbReference type="EMBL" id="KAJ5233159.1"/>
    </source>
</evidence>
<reference evidence="1" key="2">
    <citation type="journal article" date="2023" name="IMA Fungus">
        <title>Comparative genomic study of the Penicillium genus elucidates a diverse pangenome and 15 lateral gene transfer events.</title>
        <authorList>
            <person name="Petersen C."/>
            <person name="Sorensen T."/>
            <person name="Nielsen M.R."/>
            <person name="Sondergaard T.E."/>
            <person name="Sorensen J.L."/>
            <person name="Fitzpatrick D.A."/>
            <person name="Frisvad J.C."/>
            <person name="Nielsen K.L."/>
        </authorList>
    </citation>
    <scope>NUCLEOTIDE SEQUENCE</scope>
    <source>
        <strain evidence="1">IBT 19713</strain>
    </source>
</reference>
<keyword evidence="2" id="KW-1185">Reference proteome</keyword>
<organism evidence="1 2">
    <name type="scientific">Penicillium chermesinum</name>
    <dbReference type="NCBI Taxonomy" id="63820"/>
    <lineage>
        <taxon>Eukaryota</taxon>
        <taxon>Fungi</taxon>
        <taxon>Dikarya</taxon>
        <taxon>Ascomycota</taxon>
        <taxon>Pezizomycotina</taxon>
        <taxon>Eurotiomycetes</taxon>
        <taxon>Eurotiomycetidae</taxon>
        <taxon>Eurotiales</taxon>
        <taxon>Aspergillaceae</taxon>
        <taxon>Penicillium</taxon>
    </lineage>
</organism>
<proteinExistence type="predicted"/>
<dbReference type="EMBL" id="JAPQKS010000004">
    <property type="protein sequence ID" value="KAJ5233159.1"/>
    <property type="molecule type" value="Genomic_DNA"/>
</dbReference>
<protein>
    <submittedName>
        <fullName evidence="1">Catalase</fullName>
    </submittedName>
</protein>
<dbReference type="GeneID" id="83202714"/>
<sequence>MNRSHKRHPRTHLPDANMVSLPILLSTTIPSNASGIRSLERGLLTNHHPTKGSFHVGNPEGIHQLAESLQ</sequence>
<gene>
    <name evidence="1" type="ORF">N7468_006115</name>
</gene>
<accession>A0A9W9P0K3</accession>
<dbReference type="Proteomes" id="UP001150941">
    <property type="component" value="Unassembled WGS sequence"/>
</dbReference>
<dbReference type="RefSeq" id="XP_058331151.1">
    <property type="nucleotide sequence ID" value="XM_058475411.1"/>
</dbReference>
<name>A0A9W9P0K3_9EURO</name>
<dbReference type="OrthoDB" id="6880011at2759"/>
<evidence type="ECO:0000313" key="2">
    <source>
        <dbReference type="Proteomes" id="UP001150941"/>
    </source>
</evidence>
<comment type="caution">
    <text evidence="1">The sequence shown here is derived from an EMBL/GenBank/DDBJ whole genome shotgun (WGS) entry which is preliminary data.</text>
</comment>
<dbReference type="AlphaFoldDB" id="A0A9W9P0K3"/>